<reference evidence="2" key="1">
    <citation type="journal article" date="2023" name="G3 (Bethesda)">
        <title>Whole genome assemblies of Zophobas morio and Tenebrio molitor.</title>
        <authorList>
            <person name="Kaur S."/>
            <person name="Stinson S.A."/>
            <person name="diCenzo G.C."/>
        </authorList>
    </citation>
    <scope>NUCLEOTIDE SEQUENCE</scope>
    <source>
        <strain evidence="2">QUZm001</strain>
    </source>
</reference>
<evidence type="ECO:0000256" key="1">
    <source>
        <dbReference type="SAM" id="MobiDB-lite"/>
    </source>
</evidence>
<name>A0AA38MNY6_9CUCU</name>
<gene>
    <name evidence="2" type="ORF">Zmor_001002</name>
</gene>
<keyword evidence="3" id="KW-1185">Reference proteome</keyword>
<feature type="region of interest" description="Disordered" evidence="1">
    <location>
        <begin position="618"/>
        <end position="644"/>
    </location>
</feature>
<dbReference type="Proteomes" id="UP001168821">
    <property type="component" value="Unassembled WGS sequence"/>
</dbReference>
<sequence>MISLNDVAECPDPEYGYVTIPRQVQIIQKNRFERIHVRTCLVEVTRLITYCGMHSHSSIVSRGLYTYVHTAGRDGCKSIHQYQEYRGFYGQIISRIRPNSTISTSVTLAGGLSTDGTCRGTTYSENGISWDNVVVVATVKITVQDYLATLKLEQNEITLRGGVTCSFLNGYCIDTIIGESVWNPIEPTECSTVATLFNGEGQLIYQKNSSAANKYIVVEQGDKVFALSLEKQDTACGVTVWVTEHPRLFVAERKIISPMKDIGRNIRSENVDLTMYVNSKFLYMEQSFKRTIDRTYAHTIHRRCLLRREILRNRLALAPLTPNLISSIIKGKNGYVGKVAGEVLYILQCTPRLVEIRREKNCYLELPVKIDNQTFYMSPVTRILQRYAEQIECNSLIPPLYHINNQWTSFSPNPGNAFIPTILAVDTEAKLTFTPIQNLGAGGIYTAQEIRAAQDAMLFGHERKAINNILTRKAMGQEIDNQGISMLHMFSAEEMEKLAETTIEKMWGWFKWIGSWTSGILGIYFIIRFAKIVIEVIINAIAIQKEHGWSIKILASFWDTLTMWLLHRKHKKEVFRNMQKITERSDTPSDNNPPNPGYFPTAPDLAYMYSENFDVKPEEPSCSKVSEKPLADTRPDAKSEKKKLTKSHTITYVDLKQAIDDLKEPRNHTWF</sequence>
<organism evidence="2 3">
    <name type="scientific">Zophobas morio</name>
    <dbReference type="NCBI Taxonomy" id="2755281"/>
    <lineage>
        <taxon>Eukaryota</taxon>
        <taxon>Metazoa</taxon>
        <taxon>Ecdysozoa</taxon>
        <taxon>Arthropoda</taxon>
        <taxon>Hexapoda</taxon>
        <taxon>Insecta</taxon>
        <taxon>Pterygota</taxon>
        <taxon>Neoptera</taxon>
        <taxon>Endopterygota</taxon>
        <taxon>Coleoptera</taxon>
        <taxon>Polyphaga</taxon>
        <taxon>Cucujiformia</taxon>
        <taxon>Tenebrionidae</taxon>
        <taxon>Zophobas</taxon>
    </lineage>
</organism>
<proteinExistence type="predicted"/>
<dbReference type="AlphaFoldDB" id="A0AA38MNY6"/>
<comment type="caution">
    <text evidence="2">The sequence shown here is derived from an EMBL/GenBank/DDBJ whole genome shotgun (WGS) entry which is preliminary data.</text>
</comment>
<evidence type="ECO:0000313" key="2">
    <source>
        <dbReference type="EMBL" id="KAJ3665510.1"/>
    </source>
</evidence>
<accession>A0AA38MNY6</accession>
<protein>
    <recommendedName>
        <fullName evidence="4">Glycoprotein</fullName>
    </recommendedName>
</protein>
<evidence type="ECO:0000313" key="3">
    <source>
        <dbReference type="Proteomes" id="UP001168821"/>
    </source>
</evidence>
<evidence type="ECO:0008006" key="4">
    <source>
        <dbReference type="Google" id="ProtNLM"/>
    </source>
</evidence>
<dbReference type="EMBL" id="JALNTZ010000001">
    <property type="protein sequence ID" value="KAJ3665510.1"/>
    <property type="molecule type" value="Genomic_DNA"/>
</dbReference>
<dbReference type="Pfam" id="PF24664">
    <property type="entry name" value="Monjiviricetes_fusion"/>
    <property type="match status" value="1"/>
</dbReference>
<feature type="compositionally biased region" description="Basic and acidic residues" evidence="1">
    <location>
        <begin position="618"/>
        <end position="639"/>
    </location>
</feature>